<gene>
    <name evidence="4" type="ORF">M0D58_07490</name>
</gene>
<dbReference type="SMART" id="SM00448">
    <property type="entry name" value="REC"/>
    <property type="match status" value="1"/>
</dbReference>
<keyword evidence="1" id="KW-0597">Phosphoprotein</keyword>
<protein>
    <submittedName>
        <fullName evidence="4">Response regulator</fullName>
    </submittedName>
</protein>
<dbReference type="Gene3D" id="3.40.50.2300">
    <property type="match status" value="1"/>
</dbReference>
<organism evidence="4 5">
    <name type="scientific">Chryseobacterium nepalense</name>
    <dbReference type="NCBI Taxonomy" id="1854498"/>
    <lineage>
        <taxon>Bacteria</taxon>
        <taxon>Pseudomonadati</taxon>
        <taxon>Bacteroidota</taxon>
        <taxon>Flavobacteriia</taxon>
        <taxon>Flavobacteriales</taxon>
        <taxon>Weeksellaceae</taxon>
        <taxon>Chryseobacterium group</taxon>
        <taxon>Chryseobacterium</taxon>
    </lineage>
</organism>
<accession>A0ABY4KC64</accession>
<evidence type="ECO:0000259" key="3">
    <source>
        <dbReference type="PROSITE" id="PS50110"/>
    </source>
</evidence>
<comment type="caution">
    <text evidence="2">Lacks conserved residue(s) required for the propagation of feature annotation.</text>
</comment>
<dbReference type="RefSeq" id="WP_248394680.1">
    <property type="nucleotide sequence ID" value="NZ_CP096203.1"/>
</dbReference>
<dbReference type="Proteomes" id="UP000830552">
    <property type="component" value="Chromosome"/>
</dbReference>
<dbReference type="PROSITE" id="PS50110">
    <property type="entry name" value="RESPONSE_REGULATORY"/>
    <property type="match status" value="1"/>
</dbReference>
<sequence>MKKEYLNVLLTDDDEGNLILFKNILQEFKIQVKVKTFCNGKDLMIYLNENTVVPEVVFMNYSLPLKNSLECLSEIKSNQKFDPMTIIVFNDNLSSEQEEEAFVTGANVVMKKPDNYRDMKKNITDIISITWQYHTSGLNKNNFIMKV</sequence>
<proteinExistence type="predicted"/>
<dbReference type="PANTHER" id="PTHR44591">
    <property type="entry name" value="STRESS RESPONSE REGULATOR PROTEIN 1"/>
    <property type="match status" value="1"/>
</dbReference>
<dbReference type="Pfam" id="PF00072">
    <property type="entry name" value="Response_reg"/>
    <property type="match status" value="1"/>
</dbReference>
<evidence type="ECO:0000313" key="4">
    <source>
        <dbReference type="EMBL" id="UPQ77383.1"/>
    </source>
</evidence>
<dbReference type="InterPro" id="IPR050595">
    <property type="entry name" value="Bact_response_regulator"/>
</dbReference>
<dbReference type="InterPro" id="IPR011006">
    <property type="entry name" value="CheY-like_superfamily"/>
</dbReference>
<dbReference type="EMBL" id="CP096203">
    <property type="protein sequence ID" value="UPQ77383.1"/>
    <property type="molecule type" value="Genomic_DNA"/>
</dbReference>
<evidence type="ECO:0000313" key="5">
    <source>
        <dbReference type="Proteomes" id="UP000830552"/>
    </source>
</evidence>
<reference evidence="4" key="1">
    <citation type="submission" date="2022-04" db="EMBL/GenBank/DDBJ databases">
        <title>Evolutionary, genomic, and biogeographic characterization of Chryseobacterium nepalense represented by a plastic-degrading bacterium AC3.</title>
        <authorList>
            <person name="Yin Z."/>
            <person name="Liu X."/>
            <person name="Wang D."/>
            <person name="Xie Z."/>
        </authorList>
    </citation>
    <scope>NUCLEOTIDE SEQUENCE</scope>
    <source>
        <strain evidence="4">AC3</strain>
    </source>
</reference>
<dbReference type="SUPFAM" id="SSF52172">
    <property type="entry name" value="CheY-like"/>
    <property type="match status" value="1"/>
</dbReference>
<evidence type="ECO:0000256" key="1">
    <source>
        <dbReference type="ARBA" id="ARBA00022553"/>
    </source>
</evidence>
<keyword evidence="5" id="KW-1185">Reference proteome</keyword>
<feature type="domain" description="Response regulatory" evidence="3">
    <location>
        <begin position="7"/>
        <end position="127"/>
    </location>
</feature>
<evidence type="ECO:0000256" key="2">
    <source>
        <dbReference type="PROSITE-ProRule" id="PRU00169"/>
    </source>
</evidence>
<dbReference type="PANTHER" id="PTHR44591:SF3">
    <property type="entry name" value="RESPONSE REGULATORY DOMAIN-CONTAINING PROTEIN"/>
    <property type="match status" value="1"/>
</dbReference>
<dbReference type="InterPro" id="IPR001789">
    <property type="entry name" value="Sig_transdc_resp-reg_receiver"/>
</dbReference>
<name>A0ABY4KC64_9FLAO</name>